<accession>A0AAD9H644</accession>
<evidence type="ECO:0000313" key="3">
    <source>
        <dbReference type="EMBL" id="KAK2022027.1"/>
    </source>
</evidence>
<feature type="region of interest" description="Disordered" evidence="1">
    <location>
        <begin position="393"/>
        <end position="412"/>
    </location>
</feature>
<feature type="compositionally biased region" description="Low complexity" evidence="1">
    <location>
        <begin position="57"/>
        <end position="74"/>
    </location>
</feature>
<feature type="transmembrane region" description="Helical" evidence="2">
    <location>
        <begin position="165"/>
        <end position="188"/>
    </location>
</feature>
<reference evidence="3" key="1">
    <citation type="submission" date="2021-06" db="EMBL/GenBank/DDBJ databases">
        <title>Comparative genomics, transcriptomics and evolutionary studies reveal genomic signatures of adaptation to plant cell wall in hemibiotrophic fungi.</title>
        <authorList>
            <consortium name="DOE Joint Genome Institute"/>
            <person name="Baroncelli R."/>
            <person name="Diaz J.F."/>
            <person name="Benocci T."/>
            <person name="Peng M."/>
            <person name="Battaglia E."/>
            <person name="Haridas S."/>
            <person name="Andreopoulos W."/>
            <person name="Labutti K."/>
            <person name="Pangilinan J."/>
            <person name="Floch G.L."/>
            <person name="Makela M.R."/>
            <person name="Henrissat B."/>
            <person name="Grigoriev I.V."/>
            <person name="Crouch J.A."/>
            <person name="De Vries R.P."/>
            <person name="Sukno S.A."/>
            <person name="Thon M.R."/>
        </authorList>
    </citation>
    <scope>NUCLEOTIDE SEQUENCE</scope>
    <source>
        <strain evidence="3">MAFF235873</strain>
    </source>
</reference>
<evidence type="ECO:0000313" key="4">
    <source>
        <dbReference type="Proteomes" id="UP001232148"/>
    </source>
</evidence>
<dbReference type="EMBL" id="MU843065">
    <property type="protein sequence ID" value="KAK2022027.1"/>
    <property type="molecule type" value="Genomic_DNA"/>
</dbReference>
<feature type="compositionally biased region" description="Basic and acidic residues" evidence="1">
    <location>
        <begin position="375"/>
        <end position="385"/>
    </location>
</feature>
<dbReference type="Proteomes" id="UP001232148">
    <property type="component" value="Unassembled WGS sequence"/>
</dbReference>
<feature type="region of interest" description="Disordered" evidence="1">
    <location>
        <begin position="1"/>
        <end position="156"/>
    </location>
</feature>
<feature type="region of interest" description="Disordered" evidence="1">
    <location>
        <begin position="315"/>
        <end position="385"/>
    </location>
</feature>
<keyword evidence="2" id="KW-1133">Transmembrane helix</keyword>
<sequence length="476" mass="50947">MVAPSDTLRRRVIRRPRYLRDDIKIEIRDGDDHHKADDHHKGDDSFSDDSSDEEDSPSPSKTTFPPNVQQTQPPSQQPPPPVLNPADPTGAIASTGSANQPQQTVNPDRPQRQQPPSATSEPAPAAFPQTTAGSGAQPTGSISRGGNEAGLGRDRSGEVGWTPTAIAFGTIAIAALCLVIGVGIWWFLRFRKRRKARQMYERGMPPDGGVGGGGPYWEPAMTFSPPTAPVRRAPSSVMAELMGQAYAAENGGYYGNPDRNTLTPQGYLDEKRVDPARQLPILEPAPVAQPNVRNSIASWIRRHHPLKLNPLAGRSSVYSTRSVSPGSGSVDAAAAAAAPPPVPAVPVAYRSTDRVDSPGPGAAAGNPQYASSSRYDTDSQSNRDDTNSILSLYQNRAPPPQEPVAGGQPEQWLVEPPAPLFANRGVSMAPTEVTDRTESTWRTWGAGASQPVNRVPEADAPRPGWIERCIKFGGLK</sequence>
<feature type="compositionally biased region" description="Polar residues" evidence="1">
    <location>
        <begin position="129"/>
        <end position="144"/>
    </location>
</feature>
<keyword evidence="2" id="KW-0472">Membrane</keyword>
<feature type="compositionally biased region" description="Acidic residues" evidence="1">
    <location>
        <begin position="45"/>
        <end position="56"/>
    </location>
</feature>
<feature type="compositionally biased region" description="Polar residues" evidence="1">
    <location>
        <begin position="316"/>
        <end position="327"/>
    </location>
</feature>
<evidence type="ECO:0000256" key="1">
    <source>
        <dbReference type="SAM" id="MobiDB-lite"/>
    </source>
</evidence>
<keyword evidence="2" id="KW-0812">Transmembrane</keyword>
<protein>
    <submittedName>
        <fullName evidence="3">Uncharacterized protein</fullName>
    </submittedName>
</protein>
<proteinExistence type="predicted"/>
<dbReference type="AlphaFoldDB" id="A0AAD9H644"/>
<organism evidence="3 4">
    <name type="scientific">Colletotrichum zoysiae</name>
    <dbReference type="NCBI Taxonomy" id="1216348"/>
    <lineage>
        <taxon>Eukaryota</taxon>
        <taxon>Fungi</taxon>
        <taxon>Dikarya</taxon>
        <taxon>Ascomycota</taxon>
        <taxon>Pezizomycotina</taxon>
        <taxon>Sordariomycetes</taxon>
        <taxon>Hypocreomycetidae</taxon>
        <taxon>Glomerellales</taxon>
        <taxon>Glomerellaceae</taxon>
        <taxon>Colletotrichum</taxon>
        <taxon>Colletotrichum graminicola species complex</taxon>
    </lineage>
</organism>
<comment type="caution">
    <text evidence="3">The sequence shown here is derived from an EMBL/GenBank/DDBJ whole genome shotgun (WGS) entry which is preliminary data.</text>
</comment>
<evidence type="ECO:0000256" key="2">
    <source>
        <dbReference type="SAM" id="Phobius"/>
    </source>
</evidence>
<feature type="compositionally biased region" description="Low complexity" evidence="1">
    <location>
        <begin position="115"/>
        <end position="128"/>
    </location>
</feature>
<feature type="compositionally biased region" description="Basic and acidic residues" evidence="1">
    <location>
        <begin position="18"/>
        <end position="44"/>
    </location>
</feature>
<feature type="compositionally biased region" description="Polar residues" evidence="1">
    <location>
        <begin position="92"/>
        <end position="106"/>
    </location>
</feature>
<keyword evidence="4" id="KW-1185">Reference proteome</keyword>
<gene>
    <name evidence="3" type="ORF">LX32DRAFT_658010</name>
</gene>
<name>A0AAD9H644_9PEZI</name>